<dbReference type="PROSITE" id="PS50084">
    <property type="entry name" value="KH_TYPE_1"/>
    <property type="match status" value="2"/>
</dbReference>
<evidence type="ECO:0000256" key="2">
    <source>
        <dbReference type="SAM" id="Coils"/>
    </source>
</evidence>
<feature type="domain" description="K Homology" evidence="3">
    <location>
        <begin position="960"/>
        <end position="1025"/>
    </location>
</feature>
<evidence type="ECO:0000313" key="4">
    <source>
        <dbReference type="EMBL" id="OAO14874.1"/>
    </source>
</evidence>
<dbReference type="SUPFAM" id="SSF54791">
    <property type="entry name" value="Eukaryotic type KH-domain (KH-domain type I)"/>
    <property type="match status" value="4"/>
</dbReference>
<feature type="coiled-coil region" evidence="2">
    <location>
        <begin position="1010"/>
        <end position="1037"/>
    </location>
</feature>
<feature type="domain" description="K Homology" evidence="3">
    <location>
        <begin position="485"/>
        <end position="548"/>
    </location>
</feature>
<keyword evidence="2" id="KW-0175">Coiled coil</keyword>
<evidence type="ECO:0000259" key="3">
    <source>
        <dbReference type="SMART" id="SM00322"/>
    </source>
</evidence>
<dbReference type="Gene3D" id="3.30.310.210">
    <property type="match status" value="1"/>
</dbReference>
<dbReference type="GO" id="GO:0003723">
    <property type="term" value="F:RNA binding"/>
    <property type="evidence" value="ECO:0007669"/>
    <property type="project" value="UniProtKB-UniRule"/>
</dbReference>
<feature type="domain" description="K Homology" evidence="3">
    <location>
        <begin position="348"/>
        <end position="416"/>
    </location>
</feature>
<dbReference type="Proteomes" id="UP000078348">
    <property type="component" value="Unassembled WGS sequence"/>
</dbReference>
<proteinExistence type="predicted"/>
<organism evidence="4 5">
    <name type="scientific">Blastocystis sp. subtype 1 (strain ATCC 50177 / NandII)</name>
    <dbReference type="NCBI Taxonomy" id="478820"/>
    <lineage>
        <taxon>Eukaryota</taxon>
        <taxon>Sar</taxon>
        <taxon>Stramenopiles</taxon>
        <taxon>Bigyra</taxon>
        <taxon>Opalozoa</taxon>
        <taxon>Opalinata</taxon>
        <taxon>Blastocystidae</taxon>
        <taxon>Blastocystis</taxon>
    </lineage>
</organism>
<name>A0A196SFX5_BLAHN</name>
<dbReference type="Pfam" id="PF00013">
    <property type="entry name" value="KH_1"/>
    <property type="match status" value="1"/>
</dbReference>
<dbReference type="OrthoDB" id="10027144at2759"/>
<gene>
    <name evidence="4" type="ORF">AV274_3383</name>
</gene>
<dbReference type="STRING" id="478820.A0A196SFX5"/>
<feature type="domain" description="K Homology" evidence="3">
    <location>
        <begin position="419"/>
        <end position="484"/>
    </location>
</feature>
<dbReference type="InterPro" id="IPR004088">
    <property type="entry name" value="KH_dom_type_1"/>
</dbReference>
<evidence type="ECO:0000256" key="1">
    <source>
        <dbReference type="PROSITE-ProRule" id="PRU00117"/>
    </source>
</evidence>
<keyword evidence="1" id="KW-0694">RNA-binding</keyword>
<protein>
    <submittedName>
        <fullName evidence="4">Dodeca-satellite-binding protein 1</fullName>
    </submittedName>
</protein>
<dbReference type="InterPro" id="IPR036612">
    <property type="entry name" value="KH_dom_type_1_sf"/>
</dbReference>
<evidence type="ECO:0000313" key="5">
    <source>
        <dbReference type="Proteomes" id="UP000078348"/>
    </source>
</evidence>
<dbReference type="SMART" id="SM00322">
    <property type="entry name" value="KH"/>
    <property type="match status" value="6"/>
</dbReference>
<comment type="caution">
    <text evidence="4">The sequence shown here is derived from an EMBL/GenBank/DDBJ whole genome shotgun (WGS) entry which is preliminary data.</text>
</comment>
<dbReference type="CDD" id="cd00105">
    <property type="entry name" value="KH-I"/>
    <property type="match status" value="3"/>
</dbReference>
<feature type="domain" description="K Homology" evidence="3">
    <location>
        <begin position="549"/>
        <end position="617"/>
    </location>
</feature>
<dbReference type="EMBL" id="LXWW01000202">
    <property type="protein sequence ID" value="OAO14874.1"/>
    <property type="molecule type" value="Genomic_DNA"/>
</dbReference>
<accession>A0A196SFX5</accession>
<keyword evidence="5" id="KW-1185">Reference proteome</keyword>
<dbReference type="Gene3D" id="3.30.1370.10">
    <property type="entry name" value="K Homology domain, type 1"/>
    <property type="match status" value="1"/>
</dbReference>
<dbReference type="InterPro" id="IPR004087">
    <property type="entry name" value="KH_dom"/>
</dbReference>
<sequence length="1219" mass="135643">MMCTIDETTIEFLKKRLSSLRSLRREVVGELSASALAEQRIRKDPEFRKIGAKDVFSERISSLEHDLMVSSYSLQETRSISRELDRLKNEQFKARKQQGWDREIESIHAKRRKLFDRLTELRGEMTEVDSALCIAWSIIYNRKQQREVTPDEVVSELLPMKEEEYRSLRHNHTSLIQRIEQSQCIRITYAQSVSGCLVYGTETAAKEGVSLIADVQHWCQKTIETTPLWIGVLLTKQGKYAHQLEAASHTLLRIDRQKNQITAEGGQQAVCRFQSLYDAFFASAHHFPLSAAAVAHLRQGRSLFAQLAARCEGYCYADYARQDFVVYGSAADLEQSAAVVAELLAPFATVRERVELPDASRVSYLVGEGGAAARALSRKTHCRCAFSKVGEAPGVVLEGCRADVEAAKAVIATRLAQYEKENATMSLPELALPILLNNRGQQVQQVQRSTHTHITIDKSHLQCAIRGKEEGVEAAQAALQAILAGITSLSLPLSPYVRGAFFGPRGQHLEELRRRHHVSVKCGEDTVCLEGLREGVAEAEAEVRAWLAKHAVRVVEGEKEAVGREVIGNHGARVRELERSHRVRVLQEDLGDATRVVLIGPQDAVDVLAASLGTSLQQYADTHFTLRLTPEHFAHAPQLARAAVEQLRARHPQCSLAVVPSLGQLRCEGDAQHLPALRSELQALQEALEDQALWSCEVAPAAAGLVIGKGGETIKALEARHRVSLRLLREEGRLQVWGSRADFEAVEAEVRARVEAGETVSEAVRATPAQLACLLKDRCRCLQEIQTASHALVRLPPRDGGDVMLTGMRTSVKCAKPLLLDALRGVYTYRYAYPAPAVKALLALPSFHLERVALATQCKLLGEADGGLSIRGKGEALHRAHATVFEGLLQAAPRQFARVPLDPGTLHYLTSREGEKEKEVKGEKVKVVWELAERAVYVWGEEKEVTAARERVEKEVARLASENRVVPLEAELMESLLKDRRAKLREVSEASGARVVVLPRRDGVFVHGAAADVTRAAEALEEMARAHQERNAQLAVSLCVLEEFEKEYGAMIPQWESRYDGEVRVDKGAASICIRGRTKEGTNDLKFILESMLEEVELKLEVNAINLTESESEKGDTEEGEDHKSEIAIIWFVGKQMDEIDGVPELWKSHLRKTEGILGKNDTMIRNTETLIERMERGENLSGDERKAIEDTIRAINSHISDIGKEFHRMKQDGSKYLS</sequence>
<feature type="domain" description="K Homology" evidence="3">
    <location>
        <begin position="690"/>
        <end position="755"/>
    </location>
</feature>
<dbReference type="AlphaFoldDB" id="A0A196SFX5"/>
<reference evidence="4 5" key="1">
    <citation type="submission" date="2016-05" db="EMBL/GenBank/DDBJ databases">
        <title>Nuclear genome of Blastocystis sp. subtype 1 NandII.</title>
        <authorList>
            <person name="Gentekaki E."/>
            <person name="Curtis B."/>
            <person name="Stairs C."/>
            <person name="Eme L."/>
            <person name="Herman E."/>
            <person name="Klimes V."/>
            <person name="Arias M.C."/>
            <person name="Elias M."/>
            <person name="Hilliou F."/>
            <person name="Klute M."/>
            <person name="Malik S.-B."/>
            <person name="Pightling A."/>
            <person name="Rachubinski R."/>
            <person name="Salas D."/>
            <person name="Schlacht A."/>
            <person name="Suga H."/>
            <person name="Archibald J."/>
            <person name="Ball S.G."/>
            <person name="Clark G."/>
            <person name="Dacks J."/>
            <person name="Van Der Giezen M."/>
            <person name="Tsaousis A."/>
            <person name="Roger A."/>
        </authorList>
    </citation>
    <scope>NUCLEOTIDE SEQUENCE [LARGE SCALE GENOMIC DNA]</scope>
    <source>
        <strain evidence="5">ATCC 50177 / NandII</strain>
    </source>
</reference>